<keyword evidence="4" id="KW-0378">Hydrolase</keyword>
<feature type="domain" description="Fumarylacetoacetase-like C-terminal" evidence="3">
    <location>
        <begin position="65"/>
        <end position="270"/>
    </location>
</feature>
<evidence type="ECO:0000313" key="5">
    <source>
        <dbReference type="Proteomes" id="UP001597055"/>
    </source>
</evidence>
<dbReference type="SUPFAM" id="SSF56529">
    <property type="entry name" value="FAH"/>
    <property type="match status" value="1"/>
</dbReference>
<sequence>MTKFGTAAVAGSTRAFRVEGEAVALLPAADVGELLRSPALRDARGEPAAAPAPQELRPPVLKPGKVVCVGLNYRDHAREVGKSVPAYPTLFAKYPSAFVGASEPIRLPRADVSDRVDWEAELVLVIGTTVFEADAEQAAAAIFGYTAMNDVSMRDWQRRTEEWLQGKNFERSTPIGPVVVTADELSLDGGLDVDSWVGDRRVQSGSTDDLIFRPVEIVQYITQFMSLEPGDLIATGTPAGVGVSRTPAEFLEEGDILTTRITGIGELRNRCVREVSR</sequence>
<dbReference type="PANTHER" id="PTHR42796:SF4">
    <property type="entry name" value="FUMARYLACETOACETATE HYDROLASE DOMAIN-CONTAINING PROTEIN 2A"/>
    <property type="match status" value="1"/>
</dbReference>
<keyword evidence="5" id="KW-1185">Reference proteome</keyword>
<dbReference type="EMBL" id="JBHTII010000001">
    <property type="protein sequence ID" value="MFD0790418.1"/>
    <property type="molecule type" value="Genomic_DNA"/>
</dbReference>
<reference evidence="5" key="1">
    <citation type="journal article" date="2019" name="Int. J. Syst. Evol. Microbiol.">
        <title>The Global Catalogue of Microorganisms (GCM) 10K type strain sequencing project: providing services to taxonomists for standard genome sequencing and annotation.</title>
        <authorList>
            <consortium name="The Broad Institute Genomics Platform"/>
            <consortium name="The Broad Institute Genome Sequencing Center for Infectious Disease"/>
            <person name="Wu L."/>
            <person name="Ma J."/>
        </authorList>
    </citation>
    <scope>NUCLEOTIDE SEQUENCE [LARGE SCALE GENOMIC DNA]</scope>
    <source>
        <strain evidence="5">CCUG 54523</strain>
    </source>
</reference>
<dbReference type="PANTHER" id="PTHR42796">
    <property type="entry name" value="FUMARYLACETOACETATE HYDROLASE DOMAIN-CONTAINING PROTEIN 2A-RELATED"/>
    <property type="match status" value="1"/>
</dbReference>
<protein>
    <submittedName>
        <fullName evidence="4">Fumarylacetoacetate hydrolase family protein</fullName>
    </submittedName>
</protein>
<comment type="caution">
    <text evidence="4">The sequence shown here is derived from an EMBL/GenBank/DDBJ whole genome shotgun (WGS) entry which is preliminary data.</text>
</comment>
<evidence type="ECO:0000256" key="1">
    <source>
        <dbReference type="ARBA" id="ARBA00010211"/>
    </source>
</evidence>
<dbReference type="InterPro" id="IPR036663">
    <property type="entry name" value="Fumarylacetoacetase_C_sf"/>
</dbReference>
<keyword evidence="2" id="KW-0479">Metal-binding</keyword>
<dbReference type="Gene3D" id="3.90.850.10">
    <property type="entry name" value="Fumarylacetoacetase-like, C-terminal domain"/>
    <property type="match status" value="1"/>
</dbReference>
<name>A0ABW3AHI4_9MICO</name>
<dbReference type="Pfam" id="PF01557">
    <property type="entry name" value="FAA_hydrolase"/>
    <property type="match status" value="1"/>
</dbReference>
<proteinExistence type="inferred from homology"/>
<comment type="similarity">
    <text evidence="1">Belongs to the FAH family.</text>
</comment>
<evidence type="ECO:0000256" key="2">
    <source>
        <dbReference type="ARBA" id="ARBA00022723"/>
    </source>
</evidence>
<dbReference type="GO" id="GO:0016787">
    <property type="term" value="F:hydrolase activity"/>
    <property type="evidence" value="ECO:0007669"/>
    <property type="project" value="UniProtKB-KW"/>
</dbReference>
<accession>A0ABW3AHI4</accession>
<evidence type="ECO:0000313" key="4">
    <source>
        <dbReference type="EMBL" id="MFD0790418.1"/>
    </source>
</evidence>
<gene>
    <name evidence="4" type="ORF">ACFQ0P_08410</name>
</gene>
<dbReference type="InterPro" id="IPR051121">
    <property type="entry name" value="FAH"/>
</dbReference>
<dbReference type="InterPro" id="IPR011234">
    <property type="entry name" value="Fumarylacetoacetase-like_C"/>
</dbReference>
<dbReference type="RefSeq" id="WP_204978237.1">
    <property type="nucleotide sequence ID" value="NZ_JBHTII010000001.1"/>
</dbReference>
<dbReference type="Proteomes" id="UP001597055">
    <property type="component" value="Unassembled WGS sequence"/>
</dbReference>
<organism evidence="4 5">
    <name type="scientific">Microbacterium insulae</name>
    <dbReference type="NCBI Taxonomy" id="483014"/>
    <lineage>
        <taxon>Bacteria</taxon>
        <taxon>Bacillati</taxon>
        <taxon>Actinomycetota</taxon>
        <taxon>Actinomycetes</taxon>
        <taxon>Micrococcales</taxon>
        <taxon>Microbacteriaceae</taxon>
        <taxon>Microbacterium</taxon>
    </lineage>
</organism>
<evidence type="ECO:0000259" key="3">
    <source>
        <dbReference type="Pfam" id="PF01557"/>
    </source>
</evidence>